<dbReference type="InterPro" id="IPR006538">
    <property type="entry name" value="CobT"/>
</dbReference>
<evidence type="ECO:0000259" key="2">
    <source>
        <dbReference type="PROSITE" id="PS50234"/>
    </source>
</evidence>
<name>A0A318N5A3_9PROT</name>
<dbReference type="InterPro" id="IPR002035">
    <property type="entry name" value="VWF_A"/>
</dbReference>
<feature type="compositionally biased region" description="Basic and acidic residues" evidence="1">
    <location>
        <begin position="235"/>
        <end position="269"/>
    </location>
</feature>
<dbReference type="Pfam" id="PF06213">
    <property type="entry name" value="CobT"/>
    <property type="match status" value="1"/>
</dbReference>
<keyword evidence="4" id="KW-1185">Reference proteome</keyword>
<dbReference type="Gene3D" id="3.40.50.410">
    <property type="entry name" value="von Willebrand factor, type A domain"/>
    <property type="match status" value="1"/>
</dbReference>
<dbReference type="EMBL" id="QGLT01000005">
    <property type="protein sequence ID" value="PXY98917.1"/>
    <property type="molecule type" value="Genomic_DNA"/>
</dbReference>
<dbReference type="PANTHER" id="PTHR41248">
    <property type="entry name" value="NORD PROTEIN"/>
    <property type="match status" value="1"/>
</dbReference>
<dbReference type="OrthoDB" id="9764783at2"/>
<feature type="domain" description="VWFA" evidence="2">
    <location>
        <begin position="415"/>
        <end position="627"/>
    </location>
</feature>
<dbReference type="PIRSF" id="PIRSF031715">
    <property type="entry name" value="Cob_chel_CobT"/>
    <property type="match status" value="1"/>
</dbReference>
<organism evidence="3 4">
    <name type="scientific">Commensalibacter melissae</name>
    <dbReference type="NCBI Taxonomy" id="2070537"/>
    <lineage>
        <taxon>Bacteria</taxon>
        <taxon>Pseudomonadati</taxon>
        <taxon>Pseudomonadota</taxon>
        <taxon>Alphaproteobacteria</taxon>
        <taxon>Acetobacterales</taxon>
        <taxon>Acetobacteraceae</taxon>
    </lineage>
</organism>
<feature type="compositionally biased region" description="Basic and acidic residues" evidence="1">
    <location>
        <begin position="282"/>
        <end position="297"/>
    </location>
</feature>
<dbReference type="SUPFAM" id="SSF53300">
    <property type="entry name" value="vWA-like"/>
    <property type="match status" value="1"/>
</dbReference>
<dbReference type="RefSeq" id="WP_110439509.1">
    <property type="nucleotide sequence ID" value="NZ_CP046393.1"/>
</dbReference>
<dbReference type="InterPro" id="IPR036465">
    <property type="entry name" value="vWFA_dom_sf"/>
</dbReference>
<evidence type="ECO:0000313" key="4">
    <source>
        <dbReference type="Proteomes" id="UP000247565"/>
    </source>
</evidence>
<feature type="region of interest" description="Disordered" evidence="1">
    <location>
        <begin position="282"/>
        <end position="309"/>
    </location>
</feature>
<dbReference type="PROSITE" id="PS50234">
    <property type="entry name" value="VWFA"/>
    <property type="match status" value="1"/>
</dbReference>
<dbReference type="GO" id="GO:0009236">
    <property type="term" value="P:cobalamin biosynthetic process"/>
    <property type="evidence" value="ECO:0007669"/>
    <property type="project" value="InterPro"/>
</dbReference>
<sequence>MPKNQKNRQTDLLNFQTAYNPERFKQALIGTIHTLSGYTATNINFCSSTVNNRQYQSKNNKENVHLPQPPEIQDAKTLQFIRGQADALALYLKYHDNDLPSPPDLTSEDAQNSFNALEQVRVEALGSKKMAGVAANLQAVMEHNSHIEGHARMDKAEQLSPAKALSLLVYETLTGKTVPKASRKILQLWRNQLTPQGEKALKAMKEALTDQDHYAQATKQLLQAYRLLEGEEEKSDNGKEESSQDTADQNKDSNPDYPEEKQEQQESELKQQFSQIPLNMEDQEKPDSAMGSDKSEKAGGPSQQPPDTLADVEDASYHIYTKLFDEVVTAEQICDVNELDFLRNQLDQQLQEIQNIISKLANRLQRKLMSQQIRSWNFDQEEGLLDASKLTRIITNPTNSLSFKQEKSTGFKDTIVTLLIDNSGSMRGRPISIAAMCGDILARTLERCSVKVEILGFTTQTWKGGRSREKWLADKRPQNPGRLNDLRHIIYKAADQPWRRAKRNLGLMLKDGLLKENIDGEALFWAWQRLKTRVEKRKILMVISDGAPVDDSTLSTNGSEYLENHLKRMIRKIENRAEIELVAIGIGHDVTRYYKHAVTITKAEELGGTMIHELTKLFDEKDKIQSK</sequence>
<feature type="region of interest" description="Disordered" evidence="1">
    <location>
        <begin position="231"/>
        <end position="270"/>
    </location>
</feature>
<dbReference type="Pfam" id="PF11775">
    <property type="entry name" value="CobT_C"/>
    <property type="match status" value="1"/>
</dbReference>
<protein>
    <submittedName>
        <fullName evidence="3">Cobaltochelatase subunit CobT</fullName>
    </submittedName>
</protein>
<dbReference type="Proteomes" id="UP000247565">
    <property type="component" value="Unassembled WGS sequence"/>
</dbReference>
<dbReference type="InterPro" id="IPR025861">
    <property type="entry name" value="CobT_VWA_dom"/>
</dbReference>
<dbReference type="SMART" id="SM00327">
    <property type="entry name" value="VWA"/>
    <property type="match status" value="1"/>
</dbReference>
<reference evidence="3 4" key="1">
    <citation type="submission" date="2018-05" db="EMBL/GenBank/DDBJ databases">
        <title>Reference genomes for bee gut microbiota database.</title>
        <authorList>
            <person name="Ellegaard K.M."/>
        </authorList>
    </citation>
    <scope>NUCLEOTIDE SEQUENCE [LARGE SCALE GENOMIC DNA]</scope>
    <source>
        <strain evidence="3 4">ESL0284</strain>
    </source>
</reference>
<proteinExistence type="predicted"/>
<dbReference type="InterPro" id="IPR051928">
    <property type="entry name" value="NorD/CobT"/>
</dbReference>
<gene>
    <name evidence="3" type="ORF">DK869_08070</name>
</gene>
<evidence type="ECO:0000313" key="3">
    <source>
        <dbReference type="EMBL" id="PXY98917.1"/>
    </source>
</evidence>
<comment type="caution">
    <text evidence="3">The sequence shown here is derived from an EMBL/GenBank/DDBJ whole genome shotgun (WGS) entry which is preliminary data.</text>
</comment>
<dbReference type="AlphaFoldDB" id="A0A318N5A3"/>
<dbReference type="PANTHER" id="PTHR41248:SF1">
    <property type="entry name" value="NORD PROTEIN"/>
    <property type="match status" value="1"/>
</dbReference>
<dbReference type="CDD" id="cd01454">
    <property type="entry name" value="vWA_norD_type"/>
    <property type="match status" value="1"/>
</dbReference>
<evidence type="ECO:0000256" key="1">
    <source>
        <dbReference type="SAM" id="MobiDB-lite"/>
    </source>
</evidence>
<accession>A0A318N5A3</accession>